<keyword evidence="7" id="KW-0812">Transmembrane</keyword>
<proteinExistence type="predicted"/>
<sequence length="597" mass="63120">MVDGTLPGERTQPLRSRDPRALGVYELVGRLGEGGMGTVYLARAANGVLVAVKMVRADLAHDDEFRRRFRSEVNRARQVPPFCTAEVLDADPDHESPYLVVEYVDGPTLAEVVEQRGPLTKANLHGVAIGVATALTAIHGAGVIHRDLKPRNVLLAPGSPKVIDFGIARAMEATSANTRTDQMVGTVSYMAPERFSSDPDTPVTPAADIFAWGSVVAYAGTGNTPFHADSPPATAARILTQPPRLDGLSGPLRDLVAHALEKDPANRPSSRELLDLLISGNERPAATAAAFADQPALRAAATEAQAVTGVSGPPTAGTMTVPTLDIPAGMVGYDENSIVTVPISAPPGETPPGPPPPEPARRWALPAAVAFLILAVVAGAVMLALSLRHPGGDQATPTVTESAQPAPSAPATAPDITDGLTRESLWKATALPNGKAHCEFDNGLVATREDSDPFKCKGPQDEIPPDLRAEVNVRLLTPDSCATIWFRNVAYHGYQLRVCERNIYLGEHGSGAAIPVLRTMPLGDNPIAVGAEHTRIGLVISGDKVQVSRDGIVVGDAALTVKELQAGRLLLGVHSERDAPRNARYEVAFTDLKIWYL</sequence>
<keyword evidence="7" id="KW-0472">Membrane</keyword>
<feature type="compositionally biased region" description="Low complexity" evidence="6">
    <location>
        <begin position="402"/>
        <end position="414"/>
    </location>
</feature>
<dbReference type="Proteomes" id="UP000598146">
    <property type="component" value="Unassembled WGS sequence"/>
</dbReference>
<dbReference type="EMBL" id="JADQTO010000006">
    <property type="protein sequence ID" value="MBG0562966.1"/>
    <property type="molecule type" value="Genomic_DNA"/>
</dbReference>
<dbReference type="SUPFAM" id="SSF56112">
    <property type="entry name" value="Protein kinase-like (PK-like)"/>
    <property type="match status" value="1"/>
</dbReference>
<dbReference type="AlphaFoldDB" id="A0A931FZG5"/>
<evidence type="ECO:0000259" key="8">
    <source>
        <dbReference type="PROSITE" id="PS50011"/>
    </source>
</evidence>
<evidence type="ECO:0000256" key="1">
    <source>
        <dbReference type="ARBA" id="ARBA00022679"/>
    </source>
</evidence>
<accession>A0A931FZG5</accession>
<dbReference type="GO" id="GO:0005524">
    <property type="term" value="F:ATP binding"/>
    <property type="evidence" value="ECO:0007669"/>
    <property type="project" value="UniProtKB-UniRule"/>
</dbReference>
<protein>
    <submittedName>
        <fullName evidence="9">Serine/threonine protein kinase</fullName>
    </submittedName>
</protein>
<evidence type="ECO:0000256" key="5">
    <source>
        <dbReference type="PROSITE-ProRule" id="PRU10141"/>
    </source>
</evidence>
<dbReference type="PANTHER" id="PTHR43289">
    <property type="entry name" value="MITOGEN-ACTIVATED PROTEIN KINASE KINASE KINASE 20-RELATED"/>
    <property type="match status" value="1"/>
</dbReference>
<dbReference type="PROSITE" id="PS50011">
    <property type="entry name" value="PROTEIN_KINASE_DOM"/>
    <property type="match status" value="1"/>
</dbReference>
<organism evidence="9 10">
    <name type="scientific">Actinoplanes aureus</name>
    <dbReference type="NCBI Taxonomy" id="2792083"/>
    <lineage>
        <taxon>Bacteria</taxon>
        <taxon>Bacillati</taxon>
        <taxon>Actinomycetota</taxon>
        <taxon>Actinomycetes</taxon>
        <taxon>Micromonosporales</taxon>
        <taxon>Micromonosporaceae</taxon>
        <taxon>Actinoplanes</taxon>
    </lineage>
</organism>
<evidence type="ECO:0000313" key="10">
    <source>
        <dbReference type="Proteomes" id="UP000598146"/>
    </source>
</evidence>
<dbReference type="CDD" id="cd14014">
    <property type="entry name" value="STKc_PknB_like"/>
    <property type="match status" value="1"/>
</dbReference>
<dbReference type="Pfam" id="PF00069">
    <property type="entry name" value="Pkinase"/>
    <property type="match status" value="1"/>
</dbReference>
<name>A0A931FZG5_9ACTN</name>
<feature type="domain" description="Protein kinase" evidence="8">
    <location>
        <begin position="25"/>
        <end position="286"/>
    </location>
</feature>
<evidence type="ECO:0000313" key="9">
    <source>
        <dbReference type="EMBL" id="MBG0562966.1"/>
    </source>
</evidence>
<keyword evidence="9" id="KW-0723">Serine/threonine-protein kinase</keyword>
<evidence type="ECO:0000256" key="7">
    <source>
        <dbReference type="SAM" id="Phobius"/>
    </source>
</evidence>
<dbReference type="RefSeq" id="WP_196414749.1">
    <property type="nucleotide sequence ID" value="NZ_JADQTO010000006.1"/>
</dbReference>
<keyword evidence="4 5" id="KW-0067">ATP-binding</keyword>
<keyword evidence="10" id="KW-1185">Reference proteome</keyword>
<keyword evidence="3 9" id="KW-0418">Kinase</keyword>
<dbReference type="Gene3D" id="1.10.510.10">
    <property type="entry name" value="Transferase(Phosphotransferase) domain 1"/>
    <property type="match status" value="1"/>
</dbReference>
<dbReference type="PROSITE" id="PS00108">
    <property type="entry name" value="PROTEIN_KINASE_ST"/>
    <property type="match status" value="1"/>
</dbReference>
<dbReference type="Gene3D" id="3.30.200.20">
    <property type="entry name" value="Phosphorylase Kinase, domain 1"/>
    <property type="match status" value="1"/>
</dbReference>
<dbReference type="GO" id="GO:0004674">
    <property type="term" value="F:protein serine/threonine kinase activity"/>
    <property type="evidence" value="ECO:0007669"/>
    <property type="project" value="UniProtKB-KW"/>
</dbReference>
<dbReference type="InterPro" id="IPR011009">
    <property type="entry name" value="Kinase-like_dom_sf"/>
</dbReference>
<dbReference type="SMART" id="SM00220">
    <property type="entry name" value="S_TKc"/>
    <property type="match status" value="1"/>
</dbReference>
<reference evidence="9" key="1">
    <citation type="submission" date="2020-11" db="EMBL/GenBank/DDBJ databases">
        <title>Isolation and identification of active actinomycetes.</title>
        <authorList>
            <person name="Sun X."/>
        </authorList>
    </citation>
    <scope>NUCLEOTIDE SEQUENCE</scope>
    <source>
        <strain evidence="9">NEAU-A11</strain>
    </source>
</reference>
<keyword evidence="1" id="KW-0808">Transferase</keyword>
<evidence type="ECO:0000256" key="3">
    <source>
        <dbReference type="ARBA" id="ARBA00022777"/>
    </source>
</evidence>
<feature type="binding site" evidence="5">
    <location>
        <position position="53"/>
    </location>
    <ligand>
        <name>ATP</name>
        <dbReference type="ChEBI" id="CHEBI:30616"/>
    </ligand>
</feature>
<feature type="region of interest" description="Disordered" evidence="6">
    <location>
        <begin position="392"/>
        <end position="417"/>
    </location>
</feature>
<evidence type="ECO:0000256" key="2">
    <source>
        <dbReference type="ARBA" id="ARBA00022741"/>
    </source>
</evidence>
<dbReference type="InterPro" id="IPR017441">
    <property type="entry name" value="Protein_kinase_ATP_BS"/>
</dbReference>
<keyword evidence="2 5" id="KW-0547">Nucleotide-binding</keyword>
<dbReference type="InterPro" id="IPR008271">
    <property type="entry name" value="Ser/Thr_kinase_AS"/>
</dbReference>
<evidence type="ECO:0000256" key="4">
    <source>
        <dbReference type="ARBA" id="ARBA00022840"/>
    </source>
</evidence>
<dbReference type="PROSITE" id="PS00107">
    <property type="entry name" value="PROTEIN_KINASE_ATP"/>
    <property type="match status" value="1"/>
</dbReference>
<dbReference type="PANTHER" id="PTHR43289:SF34">
    <property type="entry name" value="SERINE_THREONINE-PROTEIN KINASE YBDM-RELATED"/>
    <property type="match status" value="1"/>
</dbReference>
<keyword evidence="7" id="KW-1133">Transmembrane helix</keyword>
<feature type="transmembrane region" description="Helical" evidence="7">
    <location>
        <begin position="363"/>
        <end position="385"/>
    </location>
</feature>
<comment type="caution">
    <text evidence="9">The sequence shown here is derived from an EMBL/GenBank/DDBJ whole genome shotgun (WGS) entry which is preliminary data.</text>
</comment>
<dbReference type="InterPro" id="IPR000719">
    <property type="entry name" value="Prot_kinase_dom"/>
</dbReference>
<evidence type="ECO:0000256" key="6">
    <source>
        <dbReference type="SAM" id="MobiDB-lite"/>
    </source>
</evidence>
<gene>
    <name evidence="9" type="ORF">I4J89_16040</name>
</gene>